<dbReference type="InParanoid" id="A0A5R8QGC1"/>
<dbReference type="RefSeq" id="WP_138190397.1">
    <property type="nucleotide sequence ID" value="NZ_VBWP01000002.1"/>
</dbReference>
<dbReference type="OrthoDB" id="9796381at2"/>
<sequence>MAEVKIDWVQEDELAAVMEMVKSAVAWMQAGGSKQWDETYPNVEVMSNDIAKQQLLGVYCDGVLAGFAAVDYTPHKEYYTVNWQCETDPILIVHRIVVDPNMHGMGLAQRLLGAVKDYAIAQGATAIHTDTHHGNASMAGVFKKCGYVQGAPIILGHKKELGNYYTYELVL</sequence>
<name>A0A5R8QGC1_9FIRM</name>
<dbReference type="Pfam" id="PF00583">
    <property type="entry name" value="Acetyltransf_1"/>
    <property type="match status" value="1"/>
</dbReference>
<comment type="caution">
    <text evidence="2">The sequence shown here is derived from an EMBL/GenBank/DDBJ whole genome shotgun (WGS) entry which is preliminary data.</text>
</comment>
<dbReference type="InterPro" id="IPR000182">
    <property type="entry name" value="GNAT_dom"/>
</dbReference>
<reference evidence="2 3" key="1">
    <citation type="submission" date="2019-05" db="EMBL/GenBank/DDBJ databases">
        <title>Culicoidintestinum kansasii gen. nov., sp. nov. from the gastrointestinal tract of the biting midge, Culicoides sonorensis.</title>
        <authorList>
            <person name="Neupane S."/>
            <person name="Ghosh A."/>
            <person name="Gunther S."/>
            <person name="Martin K."/>
            <person name="Zurek L."/>
        </authorList>
    </citation>
    <scope>NUCLEOTIDE SEQUENCE [LARGE SCALE GENOMIC DNA]</scope>
    <source>
        <strain evidence="2 3">CS-1</strain>
    </source>
</reference>
<evidence type="ECO:0000259" key="1">
    <source>
        <dbReference type="PROSITE" id="PS51186"/>
    </source>
</evidence>
<dbReference type="SUPFAM" id="SSF55729">
    <property type="entry name" value="Acyl-CoA N-acyltransferases (Nat)"/>
    <property type="match status" value="1"/>
</dbReference>
<keyword evidence="3" id="KW-1185">Reference proteome</keyword>
<proteinExistence type="predicted"/>
<dbReference type="Proteomes" id="UP000306912">
    <property type="component" value="Unassembled WGS sequence"/>
</dbReference>
<keyword evidence="2" id="KW-0808">Transferase</keyword>
<evidence type="ECO:0000313" key="2">
    <source>
        <dbReference type="EMBL" id="TLG76760.1"/>
    </source>
</evidence>
<feature type="domain" description="N-acetyltransferase" evidence="1">
    <location>
        <begin position="4"/>
        <end position="171"/>
    </location>
</feature>
<protein>
    <submittedName>
        <fullName evidence="2">GNAT family N-acetyltransferase</fullName>
    </submittedName>
</protein>
<dbReference type="GO" id="GO:0016747">
    <property type="term" value="F:acyltransferase activity, transferring groups other than amino-acyl groups"/>
    <property type="evidence" value="ECO:0007669"/>
    <property type="project" value="InterPro"/>
</dbReference>
<dbReference type="AlphaFoldDB" id="A0A5R8QGC1"/>
<dbReference type="PROSITE" id="PS51186">
    <property type="entry name" value="GNAT"/>
    <property type="match status" value="1"/>
</dbReference>
<gene>
    <name evidence="2" type="ORF">FEZ08_03855</name>
</gene>
<dbReference type="CDD" id="cd04301">
    <property type="entry name" value="NAT_SF"/>
    <property type="match status" value="1"/>
</dbReference>
<accession>A0A5R8QGC1</accession>
<dbReference type="InterPro" id="IPR016181">
    <property type="entry name" value="Acyl_CoA_acyltransferase"/>
</dbReference>
<dbReference type="EMBL" id="VBWP01000002">
    <property type="protein sequence ID" value="TLG76760.1"/>
    <property type="molecule type" value="Genomic_DNA"/>
</dbReference>
<organism evidence="2 3">
    <name type="scientific">Culicoidibacter larvae</name>
    <dbReference type="NCBI Taxonomy" id="2579976"/>
    <lineage>
        <taxon>Bacteria</taxon>
        <taxon>Bacillati</taxon>
        <taxon>Bacillota</taxon>
        <taxon>Culicoidibacteria</taxon>
        <taxon>Culicoidibacterales</taxon>
        <taxon>Culicoidibacteraceae</taxon>
        <taxon>Culicoidibacter</taxon>
    </lineage>
</organism>
<evidence type="ECO:0000313" key="3">
    <source>
        <dbReference type="Proteomes" id="UP000306912"/>
    </source>
</evidence>
<dbReference type="Gene3D" id="3.40.630.30">
    <property type="match status" value="1"/>
</dbReference>
<dbReference type="FunCoup" id="A0A5R8QGC1">
    <property type="interactions" value="1"/>
</dbReference>